<dbReference type="Proteomes" id="UP000230093">
    <property type="component" value="Unassembled WGS sequence"/>
</dbReference>
<dbReference type="EMBL" id="PEZT01000023">
    <property type="protein sequence ID" value="PIS09017.1"/>
    <property type="molecule type" value="Genomic_DNA"/>
</dbReference>
<keyword evidence="1" id="KW-0812">Transmembrane</keyword>
<keyword evidence="1" id="KW-1133">Transmembrane helix</keyword>
<reference evidence="3" key="1">
    <citation type="submission" date="2017-09" db="EMBL/GenBank/DDBJ databases">
        <title>Depth-based differentiation of microbial function through sediment-hosted aquifers and enrichment of novel symbionts in the deep terrestrial subsurface.</title>
        <authorList>
            <person name="Probst A.J."/>
            <person name="Ladd B."/>
            <person name="Jarett J.K."/>
            <person name="Geller-Mcgrath D.E."/>
            <person name="Sieber C.M.K."/>
            <person name="Emerson J.B."/>
            <person name="Anantharaman K."/>
            <person name="Thomas B.C."/>
            <person name="Malmstrom R."/>
            <person name="Stieglmeier M."/>
            <person name="Klingl A."/>
            <person name="Woyke T."/>
            <person name="Ryan C.M."/>
            <person name="Banfield J.F."/>
        </authorList>
    </citation>
    <scope>NUCLEOTIDE SEQUENCE [LARGE SCALE GENOMIC DNA]</scope>
</reference>
<keyword evidence="1" id="KW-0472">Membrane</keyword>
<protein>
    <submittedName>
        <fullName evidence="2">Uncharacterized protein</fullName>
    </submittedName>
</protein>
<evidence type="ECO:0000256" key="1">
    <source>
        <dbReference type="SAM" id="Phobius"/>
    </source>
</evidence>
<organism evidence="2 3">
    <name type="scientific">Candidatus Beckwithbacteria bacterium CG10_big_fil_rev_8_21_14_0_10_34_10</name>
    <dbReference type="NCBI Taxonomy" id="1974495"/>
    <lineage>
        <taxon>Bacteria</taxon>
        <taxon>Candidatus Beckwithiibacteriota</taxon>
    </lineage>
</organism>
<evidence type="ECO:0000313" key="2">
    <source>
        <dbReference type="EMBL" id="PIS09017.1"/>
    </source>
</evidence>
<comment type="caution">
    <text evidence="2">The sequence shown here is derived from an EMBL/GenBank/DDBJ whole genome shotgun (WGS) entry which is preliminary data.</text>
</comment>
<gene>
    <name evidence="2" type="ORF">COT75_04110</name>
</gene>
<evidence type="ECO:0000313" key="3">
    <source>
        <dbReference type="Proteomes" id="UP000230093"/>
    </source>
</evidence>
<accession>A0A2H0W8R6</accession>
<name>A0A2H0W8R6_9BACT</name>
<feature type="transmembrane region" description="Helical" evidence="1">
    <location>
        <begin position="6"/>
        <end position="29"/>
    </location>
</feature>
<sequence>MDEKKLYFCILIIDVLLLLFLGAISLRFIMDEHRKSREMDPEVLIQQTIDLEVDRFLSISKKFNK</sequence>
<proteinExistence type="predicted"/>
<dbReference type="AlphaFoldDB" id="A0A2H0W8R6"/>